<dbReference type="Gene3D" id="3.10.520.10">
    <property type="entry name" value="ApbE-like domains"/>
    <property type="match status" value="1"/>
</dbReference>
<organism evidence="12 13">
    <name type="scientific">Bordetella genomosp. 9</name>
    <dbReference type="NCBI Taxonomy" id="1416803"/>
    <lineage>
        <taxon>Bacteria</taxon>
        <taxon>Pseudomonadati</taxon>
        <taxon>Pseudomonadota</taxon>
        <taxon>Betaproteobacteria</taxon>
        <taxon>Burkholderiales</taxon>
        <taxon>Alcaligenaceae</taxon>
        <taxon>Bordetella</taxon>
    </lineage>
</organism>
<evidence type="ECO:0000256" key="10">
    <source>
        <dbReference type="PIRNR" id="PIRNR006268"/>
    </source>
</evidence>
<evidence type="ECO:0000256" key="11">
    <source>
        <dbReference type="PIRSR" id="PIRSR006268-2"/>
    </source>
</evidence>
<name>A0A261R790_9BORD</name>
<dbReference type="InterPro" id="IPR003374">
    <property type="entry name" value="ApbE-like_sf"/>
</dbReference>
<evidence type="ECO:0000256" key="9">
    <source>
        <dbReference type="ARBA" id="ARBA00048540"/>
    </source>
</evidence>
<evidence type="ECO:0000256" key="1">
    <source>
        <dbReference type="ARBA" id="ARBA00011955"/>
    </source>
</evidence>
<feature type="binding site" evidence="11">
    <location>
        <position position="282"/>
    </location>
    <ligand>
        <name>Mg(2+)</name>
        <dbReference type="ChEBI" id="CHEBI:18420"/>
    </ligand>
</feature>
<evidence type="ECO:0000256" key="8">
    <source>
        <dbReference type="ARBA" id="ARBA00031306"/>
    </source>
</evidence>
<evidence type="ECO:0000313" key="12">
    <source>
        <dbReference type="EMBL" id="OZI20874.1"/>
    </source>
</evidence>
<feature type="binding site" evidence="11">
    <location>
        <position position="286"/>
    </location>
    <ligand>
        <name>Mg(2+)</name>
        <dbReference type="ChEBI" id="CHEBI:18420"/>
    </ligand>
</feature>
<keyword evidence="13" id="KW-1185">Reference proteome</keyword>
<dbReference type="Pfam" id="PF02424">
    <property type="entry name" value="ApbE"/>
    <property type="match status" value="1"/>
</dbReference>
<evidence type="ECO:0000256" key="4">
    <source>
        <dbReference type="ARBA" id="ARBA00022679"/>
    </source>
</evidence>
<dbReference type="Proteomes" id="UP000216857">
    <property type="component" value="Unassembled WGS sequence"/>
</dbReference>
<dbReference type="EMBL" id="NEVJ01000003">
    <property type="protein sequence ID" value="OZI20874.1"/>
    <property type="molecule type" value="Genomic_DNA"/>
</dbReference>
<comment type="similarity">
    <text evidence="10">Belongs to the ApbE family.</text>
</comment>
<evidence type="ECO:0000256" key="6">
    <source>
        <dbReference type="ARBA" id="ARBA00022827"/>
    </source>
</evidence>
<dbReference type="GO" id="GO:0046872">
    <property type="term" value="F:metal ion binding"/>
    <property type="evidence" value="ECO:0007669"/>
    <property type="project" value="UniProtKB-UniRule"/>
</dbReference>
<proteinExistence type="inferred from homology"/>
<dbReference type="RefSeq" id="WP_218831575.1">
    <property type="nucleotide sequence ID" value="NZ_NEVJ01000003.1"/>
</dbReference>
<protein>
    <recommendedName>
        <fullName evidence="2 10">FAD:protein FMN transferase</fullName>
        <ecNumber evidence="1 10">2.7.1.180</ecNumber>
    </recommendedName>
    <alternativeName>
        <fullName evidence="8 10">Flavin transferase</fullName>
    </alternativeName>
</protein>
<dbReference type="EC" id="2.7.1.180" evidence="1 10"/>
<reference evidence="12" key="1">
    <citation type="submission" date="2017-05" db="EMBL/GenBank/DDBJ databases">
        <title>Complete and WGS of Bordetella genogroups.</title>
        <authorList>
            <person name="Spilker T."/>
            <person name="Lipuma J."/>
        </authorList>
    </citation>
    <scope>NUCLEOTIDE SEQUENCE</scope>
    <source>
        <strain evidence="12">AU21707</strain>
    </source>
</reference>
<accession>A0A261R790</accession>
<feature type="binding site" evidence="11">
    <location>
        <position position="165"/>
    </location>
    <ligand>
        <name>Mg(2+)</name>
        <dbReference type="ChEBI" id="CHEBI:18420"/>
    </ligand>
</feature>
<evidence type="ECO:0000313" key="13">
    <source>
        <dbReference type="Proteomes" id="UP000216857"/>
    </source>
</evidence>
<evidence type="ECO:0000256" key="7">
    <source>
        <dbReference type="ARBA" id="ARBA00022842"/>
    </source>
</evidence>
<dbReference type="PANTHER" id="PTHR30040">
    <property type="entry name" value="THIAMINE BIOSYNTHESIS LIPOPROTEIN APBE"/>
    <property type="match status" value="1"/>
</dbReference>
<evidence type="ECO:0000256" key="3">
    <source>
        <dbReference type="ARBA" id="ARBA00022630"/>
    </source>
</evidence>
<dbReference type="PANTHER" id="PTHR30040:SF2">
    <property type="entry name" value="FAD:PROTEIN FMN TRANSFERASE"/>
    <property type="match status" value="1"/>
</dbReference>
<comment type="catalytic activity">
    <reaction evidence="9 10">
        <text>L-threonyl-[protein] + FAD = FMN-L-threonyl-[protein] + AMP + H(+)</text>
        <dbReference type="Rhea" id="RHEA:36847"/>
        <dbReference type="Rhea" id="RHEA-COMP:11060"/>
        <dbReference type="Rhea" id="RHEA-COMP:11061"/>
        <dbReference type="ChEBI" id="CHEBI:15378"/>
        <dbReference type="ChEBI" id="CHEBI:30013"/>
        <dbReference type="ChEBI" id="CHEBI:57692"/>
        <dbReference type="ChEBI" id="CHEBI:74257"/>
        <dbReference type="ChEBI" id="CHEBI:456215"/>
        <dbReference type="EC" id="2.7.1.180"/>
    </reaction>
</comment>
<keyword evidence="5 10" id="KW-0479">Metal-binding</keyword>
<dbReference type="PIRSF" id="PIRSF006268">
    <property type="entry name" value="ApbE"/>
    <property type="match status" value="1"/>
</dbReference>
<sequence length="337" mass="36079">MGAPHGGAIRARFDGVRGLPRALAGASMGTTWSARLAAPVGVAEHLLRAAIQGALDEVVAQMSHWEPDSDITRYNGAPSGWVALPAAFRAVLDYGLHVADATDGAYDPAIGALVRAWGFGPRQRAYEPPSGPAIEAARQRGGWRRVRREGDRAWQDGGVQLDLSAIAKGYGVDRAAWALDALGVRDYLVEVGGELRARGNRPDGQPWRVAVEWPDSGAQAAAVVLRGQSIATSGDYRRYFLHKDDAGVRRRYSHTLDPRNGRPVDNDVASVTVLHPGCMQADAWATALTVLGLEAGLQCARRHGLSALFIVRARAGQPQGLRMRATPGFLDCIEEAS</sequence>
<evidence type="ECO:0000256" key="2">
    <source>
        <dbReference type="ARBA" id="ARBA00016337"/>
    </source>
</evidence>
<dbReference type="InterPro" id="IPR024932">
    <property type="entry name" value="ApbE"/>
</dbReference>
<keyword evidence="3 10" id="KW-0285">Flavoprotein</keyword>
<comment type="caution">
    <text evidence="12">The sequence shown here is derived from an EMBL/GenBank/DDBJ whole genome shotgun (WGS) entry which is preliminary data.</text>
</comment>
<keyword evidence="4 10" id="KW-0808">Transferase</keyword>
<comment type="cofactor">
    <cofactor evidence="11">
        <name>Mg(2+)</name>
        <dbReference type="ChEBI" id="CHEBI:18420"/>
    </cofactor>
    <cofactor evidence="11">
        <name>Mn(2+)</name>
        <dbReference type="ChEBI" id="CHEBI:29035"/>
    </cofactor>
    <text evidence="11">Magnesium. Can also use manganese.</text>
</comment>
<keyword evidence="6 10" id="KW-0274">FAD</keyword>
<evidence type="ECO:0000256" key="5">
    <source>
        <dbReference type="ARBA" id="ARBA00022723"/>
    </source>
</evidence>
<dbReference type="SUPFAM" id="SSF143631">
    <property type="entry name" value="ApbE-like"/>
    <property type="match status" value="1"/>
</dbReference>
<keyword evidence="7 10" id="KW-0460">Magnesium</keyword>
<dbReference type="AlphaFoldDB" id="A0A261R790"/>
<dbReference type="GO" id="GO:0016740">
    <property type="term" value="F:transferase activity"/>
    <property type="evidence" value="ECO:0007669"/>
    <property type="project" value="UniProtKB-UniRule"/>
</dbReference>
<gene>
    <name evidence="12" type="ORF">CAL26_25770</name>
</gene>